<dbReference type="Proteomes" id="UP001519460">
    <property type="component" value="Unassembled WGS sequence"/>
</dbReference>
<evidence type="ECO:0000256" key="1">
    <source>
        <dbReference type="SAM" id="MobiDB-lite"/>
    </source>
</evidence>
<feature type="region of interest" description="Disordered" evidence="1">
    <location>
        <begin position="1"/>
        <end position="24"/>
    </location>
</feature>
<dbReference type="AlphaFoldDB" id="A0ABD0J445"/>
<feature type="compositionally biased region" description="Polar residues" evidence="1">
    <location>
        <begin position="75"/>
        <end position="86"/>
    </location>
</feature>
<dbReference type="EMBL" id="JACVVK020000662">
    <property type="protein sequence ID" value="KAK7458932.1"/>
    <property type="molecule type" value="Genomic_DNA"/>
</dbReference>
<protein>
    <submittedName>
        <fullName evidence="2">Uncharacterized protein</fullName>
    </submittedName>
</protein>
<proteinExistence type="predicted"/>
<gene>
    <name evidence="2" type="ORF">BaRGS_00039063</name>
</gene>
<organism evidence="2 3">
    <name type="scientific">Batillaria attramentaria</name>
    <dbReference type="NCBI Taxonomy" id="370345"/>
    <lineage>
        <taxon>Eukaryota</taxon>
        <taxon>Metazoa</taxon>
        <taxon>Spiralia</taxon>
        <taxon>Lophotrochozoa</taxon>
        <taxon>Mollusca</taxon>
        <taxon>Gastropoda</taxon>
        <taxon>Caenogastropoda</taxon>
        <taxon>Sorbeoconcha</taxon>
        <taxon>Cerithioidea</taxon>
        <taxon>Batillariidae</taxon>
        <taxon>Batillaria</taxon>
    </lineage>
</organism>
<keyword evidence="3" id="KW-1185">Reference proteome</keyword>
<name>A0ABD0J445_9CAEN</name>
<accession>A0ABD0J445</accession>
<feature type="region of interest" description="Disordered" evidence="1">
    <location>
        <begin position="65"/>
        <end position="86"/>
    </location>
</feature>
<reference evidence="2 3" key="1">
    <citation type="journal article" date="2023" name="Sci. Data">
        <title>Genome assembly of the Korean intertidal mud-creeper Batillaria attramentaria.</title>
        <authorList>
            <person name="Patra A.K."/>
            <person name="Ho P.T."/>
            <person name="Jun S."/>
            <person name="Lee S.J."/>
            <person name="Kim Y."/>
            <person name="Won Y.J."/>
        </authorList>
    </citation>
    <scope>NUCLEOTIDE SEQUENCE [LARGE SCALE GENOMIC DNA]</scope>
    <source>
        <strain evidence="2">Wonlab-2016</strain>
    </source>
</reference>
<evidence type="ECO:0000313" key="3">
    <source>
        <dbReference type="Proteomes" id="UP001519460"/>
    </source>
</evidence>
<sequence>MQMRSLIGPSARPGSAQLSAARRRSVCSAERDRLSLAGEQTALSGRGAPKQDWSSGWSLRAASQCTVRRGPRGQHLSSQLTAPALA</sequence>
<comment type="caution">
    <text evidence="2">The sequence shown here is derived from an EMBL/GenBank/DDBJ whole genome shotgun (WGS) entry which is preliminary data.</text>
</comment>
<evidence type="ECO:0000313" key="2">
    <source>
        <dbReference type="EMBL" id="KAK7458932.1"/>
    </source>
</evidence>